<dbReference type="Pfam" id="PF01535">
    <property type="entry name" value="PPR"/>
    <property type="match status" value="2"/>
</dbReference>
<feature type="DNA-binding region" description="HMG box" evidence="2">
    <location>
        <begin position="70"/>
        <end position="134"/>
    </location>
</feature>
<dbReference type="SUPFAM" id="SSF47095">
    <property type="entry name" value="HMG-box"/>
    <property type="match status" value="1"/>
</dbReference>
<dbReference type="EMBL" id="JBBPBM010000034">
    <property type="protein sequence ID" value="KAK8531694.1"/>
    <property type="molecule type" value="Genomic_DNA"/>
</dbReference>
<dbReference type="NCBIfam" id="TIGR00756">
    <property type="entry name" value="PPR"/>
    <property type="match status" value="1"/>
</dbReference>
<dbReference type="InterPro" id="IPR009071">
    <property type="entry name" value="HMG_box_dom"/>
</dbReference>
<feature type="compositionally biased region" description="Basic residues" evidence="3">
    <location>
        <begin position="1"/>
        <end position="12"/>
    </location>
</feature>
<protein>
    <recommendedName>
        <fullName evidence="4">HMG box domain-containing protein</fullName>
    </recommendedName>
</protein>
<keyword evidence="1" id="KW-0677">Repeat</keyword>
<keyword evidence="6" id="KW-1185">Reference proteome</keyword>
<feature type="domain" description="HMG box" evidence="4">
    <location>
        <begin position="70"/>
        <end position="134"/>
    </location>
</feature>
<evidence type="ECO:0000256" key="3">
    <source>
        <dbReference type="SAM" id="MobiDB-lite"/>
    </source>
</evidence>
<dbReference type="Pfam" id="PF20431">
    <property type="entry name" value="E_motif"/>
    <property type="match status" value="1"/>
</dbReference>
<dbReference type="InterPro" id="IPR046960">
    <property type="entry name" value="PPR_At4g14850-like_plant"/>
</dbReference>
<comment type="caution">
    <text evidence="5">The sequence shown here is derived from an EMBL/GenBank/DDBJ whole genome shotgun (WGS) entry which is preliminary data.</text>
</comment>
<feature type="region of interest" description="Disordered" evidence="3">
    <location>
        <begin position="1"/>
        <end position="24"/>
    </location>
</feature>
<evidence type="ECO:0000313" key="6">
    <source>
        <dbReference type="Proteomes" id="UP001472677"/>
    </source>
</evidence>
<dbReference type="InterPro" id="IPR036910">
    <property type="entry name" value="HMG_box_dom_sf"/>
</dbReference>
<evidence type="ECO:0000313" key="5">
    <source>
        <dbReference type="EMBL" id="KAK8531694.1"/>
    </source>
</evidence>
<dbReference type="Gene3D" id="1.25.40.10">
    <property type="entry name" value="Tetratricopeptide repeat domain"/>
    <property type="match status" value="2"/>
</dbReference>
<sequence>MANHPRTRKRVHATLPRRSPDGSAFQKCDVCGEMVAIALADMHDCGPKKKELKRFKGTAVSQNAAKPIITLQPRSAFNIFLESFMEFNKNGSFIDIDRKGFQTWKNMCKEERKPYLTQAEKVNSAYMKDVIEEEKNIIKVEDEADSATVGKFDQFYETSDDYEPYHSGGFKSLNTSEWKPPLVTECKELAVFIQPFCSMSMGPYRLIHFYWSIFLFYNIPLEGYLCHTIQTSAVGYKFGFFLKPKPYLAFKCGDIDGARKHFNMMPVKNVVTWNEMIHGYAQNGIGDLFVSMKTLLHQSEHGVDPALDQYTCIIDCLGRAGHFQDVELLMEKMPYKDDPVVWEVVLSCCRVHGNVSLAERAAVELFRLDPESFTPYVLLANIYSSLGRWDDARAIRV</sequence>
<dbReference type="PROSITE" id="PS50118">
    <property type="entry name" value="HMG_BOX_2"/>
    <property type="match status" value="1"/>
</dbReference>
<dbReference type="InterPro" id="IPR046848">
    <property type="entry name" value="E_motif"/>
</dbReference>
<dbReference type="SUPFAM" id="SSF48452">
    <property type="entry name" value="TPR-like"/>
    <property type="match status" value="1"/>
</dbReference>
<keyword evidence="2" id="KW-0238">DNA-binding</keyword>
<dbReference type="InterPro" id="IPR011990">
    <property type="entry name" value="TPR-like_helical_dom_sf"/>
</dbReference>
<organism evidence="5 6">
    <name type="scientific">Hibiscus sabdariffa</name>
    <name type="common">roselle</name>
    <dbReference type="NCBI Taxonomy" id="183260"/>
    <lineage>
        <taxon>Eukaryota</taxon>
        <taxon>Viridiplantae</taxon>
        <taxon>Streptophyta</taxon>
        <taxon>Embryophyta</taxon>
        <taxon>Tracheophyta</taxon>
        <taxon>Spermatophyta</taxon>
        <taxon>Magnoliopsida</taxon>
        <taxon>eudicotyledons</taxon>
        <taxon>Gunneridae</taxon>
        <taxon>Pentapetalae</taxon>
        <taxon>rosids</taxon>
        <taxon>malvids</taxon>
        <taxon>Malvales</taxon>
        <taxon>Malvaceae</taxon>
        <taxon>Malvoideae</taxon>
        <taxon>Hibiscus</taxon>
    </lineage>
</organism>
<proteinExistence type="predicted"/>
<gene>
    <name evidence="5" type="ORF">V6N12_053157</name>
</gene>
<evidence type="ECO:0000256" key="2">
    <source>
        <dbReference type="PROSITE-ProRule" id="PRU00267"/>
    </source>
</evidence>
<reference evidence="5 6" key="1">
    <citation type="journal article" date="2024" name="G3 (Bethesda)">
        <title>Genome assembly of Hibiscus sabdariffa L. provides insights into metabolisms of medicinal natural products.</title>
        <authorList>
            <person name="Kim T."/>
        </authorList>
    </citation>
    <scope>NUCLEOTIDE SEQUENCE [LARGE SCALE GENOMIC DNA]</scope>
    <source>
        <strain evidence="5">TK-2024</strain>
        <tissue evidence="5">Old leaves</tissue>
    </source>
</reference>
<accession>A0ABR2D6Q2</accession>
<dbReference type="InterPro" id="IPR002885">
    <property type="entry name" value="PPR_rpt"/>
</dbReference>
<evidence type="ECO:0000256" key="1">
    <source>
        <dbReference type="ARBA" id="ARBA00022737"/>
    </source>
</evidence>
<dbReference type="Proteomes" id="UP001472677">
    <property type="component" value="Unassembled WGS sequence"/>
</dbReference>
<name>A0ABR2D6Q2_9ROSI</name>
<dbReference type="Gene3D" id="1.10.30.10">
    <property type="entry name" value="High mobility group box domain"/>
    <property type="match status" value="1"/>
</dbReference>
<evidence type="ECO:0000259" key="4">
    <source>
        <dbReference type="PROSITE" id="PS50118"/>
    </source>
</evidence>
<keyword evidence="2" id="KW-0539">Nucleus</keyword>
<dbReference type="PANTHER" id="PTHR47926:SF343">
    <property type="entry name" value="PENTACOTRIPEPTIDE-REPEAT REGION OF PRORP DOMAIN-CONTAINING PROTEIN"/>
    <property type="match status" value="1"/>
</dbReference>
<dbReference type="PANTHER" id="PTHR47926">
    <property type="entry name" value="PENTATRICOPEPTIDE REPEAT-CONTAINING PROTEIN"/>
    <property type="match status" value="1"/>
</dbReference>